<dbReference type="PANTHER" id="PTHR30249">
    <property type="entry name" value="PUTATIVE SEROTONIN TRANSPORTER"/>
    <property type="match status" value="1"/>
</dbReference>
<dbReference type="AlphaFoldDB" id="A0A921LPG1"/>
<sequence length="231" mass="23786">MTEFLQHCGSWGVFATLAAYALGVWVNRKTKLALFNPLLMGSIFMIVFLRCFAIPYADYSASAAPVNWLLAPATVSLAIPLYEKWELLEKNVGAILAAILAGVITSLGSVLVMAWVLRMEHANAVTLLPKSVTTAIGMDIVETLGGTAALAGAVIILTGIAGSLLAETVCKVCHITDPIAKGLALGTSAHAVGTSKALQMGEVEGAISGLAIAVAGVLTAVLAPVAATFLP</sequence>
<evidence type="ECO:0000256" key="4">
    <source>
        <dbReference type="ARBA" id="ARBA00023136"/>
    </source>
</evidence>
<dbReference type="Pfam" id="PF04172">
    <property type="entry name" value="LrgB"/>
    <property type="match status" value="1"/>
</dbReference>
<dbReference type="InterPro" id="IPR007300">
    <property type="entry name" value="CidB/LrgB"/>
</dbReference>
<comment type="subcellular location">
    <subcellularLocation>
        <location evidence="1">Membrane</location>
        <topology evidence="1">Multi-pass membrane protein</topology>
    </subcellularLocation>
</comment>
<evidence type="ECO:0000313" key="7">
    <source>
        <dbReference type="Proteomes" id="UP000782880"/>
    </source>
</evidence>
<comment type="caution">
    <text evidence="6">The sequence shown here is derived from an EMBL/GenBank/DDBJ whole genome shotgun (WGS) entry which is preliminary data.</text>
</comment>
<dbReference type="GO" id="GO:0016020">
    <property type="term" value="C:membrane"/>
    <property type="evidence" value="ECO:0007669"/>
    <property type="project" value="UniProtKB-SubCell"/>
</dbReference>
<dbReference type="EMBL" id="DYVE01000256">
    <property type="protein sequence ID" value="HJG28929.1"/>
    <property type="molecule type" value="Genomic_DNA"/>
</dbReference>
<evidence type="ECO:0000313" key="6">
    <source>
        <dbReference type="EMBL" id="HJG28929.1"/>
    </source>
</evidence>
<evidence type="ECO:0000256" key="2">
    <source>
        <dbReference type="ARBA" id="ARBA00022692"/>
    </source>
</evidence>
<protein>
    <submittedName>
        <fullName evidence="6">LrgB family protein</fullName>
    </submittedName>
</protein>
<feature type="transmembrane region" description="Helical" evidence="5">
    <location>
        <begin position="63"/>
        <end position="82"/>
    </location>
</feature>
<accession>A0A921LPG1</accession>
<reference evidence="6" key="2">
    <citation type="submission" date="2021-09" db="EMBL/GenBank/DDBJ databases">
        <authorList>
            <person name="Gilroy R."/>
        </authorList>
    </citation>
    <scope>NUCLEOTIDE SEQUENCE</scope>
    <source>
        <strain evidence="6">ChiBcec21-2208</strain>
    </source>
</reference>
<gene>
    <name evidence="6" type="ORF">K8V20_09865</name>
</gene>
<name>A0A921LPG1_9FIRM</name>
<keyword evidence="3 5" id="KW-1133">Transmembrane helix</keyword>
<evidence type="ECO:0000256" key="3">
    <source>
        <dbReference type="ARBA" id="ARBA00022989"/>
    </source>
</evidence>
<feature type="transmembrane region" description="Helical" evidence="5">
    <location>
        <begin position="206"/>
        <end position="230"/>
    </location>
</feature>
<feature type="transmembrane region" description="Helical" evidence="5">
    <location>
        <begin position="6"/>
        <end position="26"/>
    </location>
</feature>
<evidence type="ECO:0000256" key="1">
    <source>
        <dbReference type="ARBA" id="ARBA00004141"/>
    </source>
</evidence>
<organism evidence="6 7">
    <name type="scientific">Subdoligranulum variabile</name>
    <dbReference type="NCBI Taxonomy" id="214851"/>
    <lineage>
        <taxon>Bacteria</taxon>
        <taxon>Bacillati</taxon>
        <taxon>Bacillota</taxon>
        <taxon>Clostridia</taxon>
        <taxon>Eubacteriales</taxon>
        <taxon>Oscillospiraceae</taxon>
        <taxon>Subdoligranulum</taxon>
    </lineage>
</organism>
<keyword evidence="2 5" id="KW-0812">Transmembrane</keyword>
<evidence type="ECO:0000256" key="5">
    <source>
        <dbReference type="SAM" id="Phobius"/>
    </source>
</evidence>
<keyword evidence="4 5" id="KW-0472">Membrane</keyword>
<dbReference type="Proteomes" id="UP000782880">
    <property type="component" value="Unassembled WGS sequence"/>
</dbReference>
<proteinExistence type="predicted"/>
<dbReference type="PANTHER" id="PTHR30249:SF0">
    <property type="entry name" value="PLASTIDAL GLYCOLATE_GLYCERATE TRANSLOCATOR 1, CHLOROPLASTIC"/>
    <property type="match status" value="1"/>
</dbReference>
<feature type="transmembrane region" description="Helical" evidence="5">
    <location>
        <begin position="94"/>
        <end position="117"/>
    </location>
</feature>
<feature type="transmembrane region" description="Helical" evidence="5">
    <location>
        <begin position="38"/>
        <end position="57"/>
    </location>
</feature>
<feature type="transmembrane region" description="Helical" evidence="5">
    <location>
        <begin position="148"/>
        <end position="166"/>
    </location>
</feature>
<reference evidence="6" key="1">
    <citation type="journal article" date="2021" name="PeerJ">
        <title>Extensive microbial diversity within the chicken gut microbiome revealed by metagenomics and culture.</title>
        <authorList>
            <person name="Gilroy R."/>
            <person name="Ravi A."/>
            <person name="Getino M."/>
            <person name="Pursley I."/>
            <person name="Horton D.L."/>
            <person name="Alikhan N.F."/>
            <person name="Baker D."/>
            <person name="Gharbi K."/>
            <person name="Hall N."/>
            <person name="Watson M."/>
            <person name="Adriaenssens E.M."/>
            <person name="Foster-Nyarko E."/>
            <person name="Jarju S."/>
            <person name="Secka A."/>
            <person name="Antonio M."/>
            <person name="Oren A."/>
            <person name="Chaudhuri R.R."/>
            <person name="La Ragione R."/>
            <person name="Hildebrand F."/>
            <person name="Pallen M.J."/>
        </authorList>
    </citation>
    <scope>NUCLEOTIDE SEQUENCE</scope>
    <source>
        <strain evidence="6">ChiBcec21-2208</strain>
    </source>
</reference>